<keyword evidence="3" id="KW-1185">Reference proteome</keyword>
<dbReference type="EMBL" id="CAJJDN010000149">
    <property type="protein sequence ID" value="CAD8124087.1"/>
    <property type="molecule type" value="Genomic_DNA"/>
</dbReference>
<dbReference type="AlphaFoldDB" id="A0A8S1R8Z2"/>
<evidence type="ECO:0000259" key="1">
    <source>
        <dbReference type="Pfam" id="PF00648"/>
    </source>
</evidence>
<dbReference type="InterPro" id="IPR001300">
    <property type="entry name" value="Peptidase_C2_calpain_cat"/>
</dbReference>
<dbReference type="GO" id="GO:0004198">
    <property type="term" value="F:calcium-dependent cysteine-type endopeptidase activity"/>
    <property type="evidence" value="ECO:0007669"/>
    <property type="project" value="InterPro"/>
</dbReference>
<dbReference type="Pfam" id="PF00648">
    <property type="entry name" value="Peptidase_C2"/>
    <property type="match status" value="1"/>
</dbReference>
<dbReference type="Proteomes" id="UP000692954">
    <property type="component" value="Unassembled WGS sequence"/>
</dbReference>
<evidence type="ECO:0000313" key="3">
    <source>
        <dbReference type="Proteomes" id="UP000692954"/>
    </source>
</evidence>
<protein>
    <recommendedName>
        <fullName evidence="1">Calpain catalytic domain-containing protein</fullName>
    </recommendedName>
</protein>
<organism evidence="2 3">
    <name type="scientific">Paramecium sonneborni</name>
    <dbReference type="NCBI Taxonomy" id="65129"/>
    <lineage>
        <taxon>Eukaryota</taxon>
        <taxon>Sar</taxon>
        <taxon>Alveolata</taxon>
        <taxon>Ciliophora</taxon>
        <taxon>Intramacronucleata</taxon>
        <taxon>Oligohymenophorea</taxon>
        <taxon>Peniculida</taxon>
        <taxon>Parameciidae</taxon>
        <taxon>Paramecium</taxon>
    </lineage>
</organism>
<name>A0A8S1R8Z2_9CILI</name>
<proteinExistence type="predicted"/>
<gene>
    <name evidence="2" type="ORF">PSON_ATCC_30995.1.T1490031</name>
</gene>
<comment type="caution">
    <text evidence="2">The sequence shown here is derived from an EMBL/GenBank/DDBJ whole genome shotgun (WGS) entry which is preliminary data.</text>
</comment>
<accession>A0A8S1R8Z2</accession>
<feature type="domain" description="Calpain catalytic" evidence="1">
    <location>
        <begin position="92"/>
        <end position="212"/>
    </location>
</feature>
<dbReference type="OrthoDB" id="304790at2759"/>
<reference evidence="2" key="1">
    <citation type="submission" date="2021-01" db="EMBL/GenBank/DDBJ databases">
        <authorList>
            <consortium name="Genoscope - CEA"/>
            <person name="William W."/>
        </authorList>
    </citation>
    <scope>NUCLEOTIDE SEQUENCE</scope>
</reference>
<sequence length="626" mass="74823">MYYQNKQKYDEEIKTFQEADKNQYNDATFNEKNRDKNLELTSLAKLEQIEKSYYQDFEMKESLFYKSFALTNAFFIVQQKMSSLKYHLEQREDEQLFGVWLWQQGEQHLIIVDDKIPCIQKQDGYELATVRSKYQWPIILQKAIGKLLGYGYDSFNLIQNDSIEFFTEIITGSIIIEQEFQSIEELEAKSRDKSIIVFVKYTQEQKTIAYQIEVKEKKLINLIPPNQKSIFVKGSQLNWEEFKQNFKTVHIVIWKDDYRVTSVSLKNQIERQSDFIEHTYLYKFKIDHHADYQITIWQKDYIINEEQIEILNKNSRQKLGLIRILLFKEFKPNQYQFIDGNCDFLANLSINQKLDVGEYYILCQGYFNFLKNQSQEEQQKQKKLNLTIKGLNIPEIVNSDDQVESKLIRLISSFIKNQASINNTRSIIQPEIQVTTDKAYGFLYFYYENKGTIDIYEEVNIKEQGHLISYDSLIKQSFFQVQVQQKHFQVVLYTLDPKIIQKNESLKFVYEYTHKILDEQQYQKNKLLQDSKQRNIQCNQIKISINQHEQGIFIQFQNFSDQDNQVDLIFTELKNLSLVLNKDFNIQKNQINFSIQKKSKLMMFFDVIVPNSPYYYKWNINCSTQN</sequence>
<evidence type="ECO:0000313" key="2">
    <source>
        <dbReference type="EMBL" id="CAD8124087.1"/>
    </source>
</evidence>
<dbReference type="GO" id="GO:0006508">
    <property type="term" value="P:proteolysis"/>
    <property type="evidence" value="ECO:0007669"/>
    <property type="project" value="InterPro"/>
</dbReference>